<feature type="compositionally biased region" description="Low complexity" evidence="1">
    <location>
        <begin position="49"/>
        <end position="62"/>
    </location>
</feature>
<feature type="compositionally biased region" description="Basic and acidic residues" evidence="1">
    <location>
        <begin position="1"/>
        <end position="11"/>
    </location>
</feature>
<dbReference type="EMBL" id="JAATVY010000020">
    <property type="protein sequence ID" value="NJC72663.1"/>
    <property type="molecule type" value="Genomic_DNA"/>
</dbReference>
<keyword evidence="4" id="KW-1185">Reference proteome</keyword>
<evidence type="ECO:0000313" key="4">
    <source>
        <dbReference type="Proteomes" id="UP000722989"/>
    </source>
</evidence>
<dbReference type="Pfam" id="PF18029">
    <property type="entry name" value="Glyoxalase_6"/>
    <property type="match status" value="1"/>
</dbReference>
<sequence>MGTEAASREESADGTPDHVVMADPEGNEFCVLCLTSAAPYQAGGLPQVPTSRSEPSSSSTSRQGAYGSAFHPGCRRPR</sequence>
<name>A0ABX0Y3R7_9ACTN</name>
<dbReference type="InterPro" id="IPR041581">
    <property type="entry name" value="Glyoxalase_6"/>
</dbReference>
<dbReference type="Gene3D" id="3.10.180.10">
    <property type="entry name" value="2,3-Dihydroxybiphenyl 1,2-Dioxygenase, domain 1"/>
    <property type="match status" value="1"/>
</dbReference>
<feature type="region of interest" description="Disordered" evidence="1">
    <location>
        <begin position="1"/>
        <end position="21"/>
    </location>
</feature>
<evidence type="ECO:0000313" key="3">
    <source>
        <dbReference type="EMBL" id="NJC72663.1"/>
    </source>
</evidence>
<accession>A0ABX0Y3R7</accession>
<dbReference type="InterPro" id="IPR029068">
    <property type="entry name" value="Glyas_Bleomycin-R_OHBP_Dase"/>
</dbReference>
<protein>
    <recommendedName>
        <fullName evidence="2">Glyoxalase-like domain-containing protein</fullName>
    </recommendedName>
</protein>
<organism evidence="3 4">
    <name type="scientific">Planosporangium thailandense</name>
    <dbReference type="NCBI Taxonomy" id="765197"/>
    <lineage>
        <taxon>Bacteria</taxon>
        <taxon>Bacillati</taxon>
        <taxon>Actinomycetota</taxon>
        <taxon>Actinomycetes</taxon>
        <taxon>Micromonosporales</taxon>
        <taxon>Micromonosporaceae</taxon>
        <taxon>Planosporangium</taxon>
    </lineage>
</organism>
<feature type="domain" description="Glyoxalase-like" evidence="2">
    <location>
        <begin position="9"/>
        <end position="32"/>
    </location>
</feature>
<gene>
    <name evidence="3" type="ORF">HC031_23510</name>
</gene>
<reference evidence="3 4" key="1">
    <citation type="submission" date="2020-03" db="EMBL/GenBank/DDBJ databases">
        <title>WGS of the type strain of Planosporangium spp.</title>
        <authorList>
            <person name="Thawai C."/>
        </authorList>
    </citation>
    <scope>NUCLEOTIDE SEQUENCE [LARGE SCALE GENOMIC DNA]</scope>
    <source>
        <strain evidence="3 4">TBRC 5610</strain>
    </source>
</reference>
<dbReference type="Proteomes" id="UP000722989">
    <property type="component" value="Unassembled WGS sequence"/>
</dbReference>
<comment type="caution">
    <text evidence="3">The sequence shown here is derived from an EMBL/GenBank/DDBJ whole genome shotgun (WGS) entry which is preliminary data.</text>
</comment>
<evidence type="ECO:0000259" key="2">
    <source>
        <dbReference type="Pfam" id="PF18029"/>
    </source>
</evidence>
<proteinExistence type="predicted"/>
<dbReference type="RefSeq" id="WP_167927570.1">
    <property type="nucleotide sequence ID" value="NZ_JAATVY010000020.1"/>
</dbReference>
<feature type="region of interest" description="Disordered" evidence="1">
    <location>
        <begin position="41"/>
        <end position="78"/>
    </location>
</feature>
<evidence type="ECO:0000256" key="1">
    <source>
        <dbReference type="SAM" id="MobiDB-lite"/>
    </source>
</evidence>